<protein>
    <submittedName>
        <fullName evidence="2">Uncharacterized protein</fullName>
    </submittedName>
</protein>
<accession>A0A7J5Y7W6</accession>
<reference evidence="2 3" key="1">
    <citation type="submission" date="2020-03" db="EMBL/GenBank/DDBJ databases">
        <title>Dissostichus mawsoni Genome sequencing and assembly.</title>
        <authorList>
            <person name="Park H."/>
        </authorList>
    </citation>
    <scope>NUCLEOTIDE SEQUENCE [LARGE SCALE GENOMIC DNA]</scope>
    <source>
        <strain evidence="2">DM0001</strain>
        <tissue evidence="2">Muscle</tissue>
    </source>
</reference>
<comment type="caution">
    <text evidence="2">The sequence shown here is derived from an EMBL/GenBank/DDBJ whole genome shotgun (WGS) entry which is preliminary data.</text>
</comment>
<keyword evidence="3" id="KW-1185">Reference proteome</keyword>
<sequence>MDTKTTSERGGGQSHCILPAGSLPCSGAEDTLRSWERTPMRSPEARCCPSGLTLRVLMPALLWSACGPSELEDPVFSELLPVTVSLSGSKRPETLSSIRMVLSEEQERNDPGGRRTSPPSPPFPTPSGVLQVSHVPNVNAVVVVDARQPAVRGVVGHRHRVRIPSLWTG</sequence>
<gene>
    <name evidence="2" type="ORF">F7725_008613</name>
</gene>
<dbReference type="Proteomes" id="UP000518266">
    <property type="component" value="Unassembled WGS sequence"/>
</dbReference>
<name>A0A7J5Y7W6_DISMA</name>
<feature type="region of interest" description="Disordered" evidence="1">
    <location>
        <begin position="104"/>
        <end position="127"/>
    </location>
</feature>
<organism evidence="2 3">
    <name type="scientific">Dissostichus mawsoni</name>
    <name type="common">Antarctic cod</name>
    <dbReference type="NCBI Taxonomy" id="36200"/>
    <lineage>
        <taxon>Eukaryota</taxon>
        <taxon>Metazoa</taxon>
        <taxon>Chordata</taxon>
        <taxon>Craniata</taxon>
        <taxon>Vertebrata</taxon>
        <taxon>Euteleostomi</taxon>
        <taxon>Actinopterygii</taxon>
        <taxon>Neopterygii</taxon>
        <taxon>Teleostei</taxon>
        <taxon>Neoteleostei</taxon>
        <taxon>Acanthomorphata</taxon>
        <taxon>Eupercaria</taxon>
        <taxon>Perciformes</taxon>
        <taxon>Notothenioidei</taxon>
        <taxon>Nototheniidae</taxon>
        <taxon>Dissostichus</taxon>
    </lineage>
</organism>
<evidence type="ECO:0000256" key="1">
    <source>
        <dbReference type="SAM" id="MobiDB-lite"/>
    </source>
</evidence>
<feature type="non-terminal residue" evidence="2">
    <location>
        <position position="1"/>
    </location>
</feature>
<dbReference type="EMBL" id="JAAKFY010000015">
    <property type="protein sequence ID" value="KAF3845450.1"/>
    <property type="molecule type" value="Genomic_DNA"/>
</dbReference>
<evidence type="ECO:0000313" key="2">
    <source>
        <dbReference type="EMBL" id="KAF3845450.1"/>
    </source>
</evidence>
<evidence type="ECO:0000313" key="3">
    <source>
        <dbReference type="Proteomes" id="UP000518266"/>
    </source>
</evidence>
<dbReference type="AlphaFoldDB" id="A0A7J5Y7W6"/>
<proteinExistence type="predicted"/>